<dbReference type="Gene3D" id="3.40.50.720">
    <property type="entry name" value="NAD(P)-binding Rossmann-like Domain"/>
    <property type="match status" value="1"/>
</dbReference>
<dbReference type="InterPro" id="IPR016040">
    <property type="entry name" value="NAD(P)-bd_dom"/>
</dbReference>
<comment type="function">
    <text evidence="5">Catalyzes the conversion of GDP-D-mannose to GDP-4-dehydro-6-deoxy-D-mannose.</text>
</comment>
<keyword evidence="4 5" id="KW-0456">Lyase</keyword>
<evidence type="ECO:0000256" key="3">
    <source>
        <dbReference type="ARBA" id="ARBA00011989"/>
    </source>
</evidence>
<dbReference type="SUPFAM" id="SSF51735">
    <property type="entry name" value="NAD(P)-binding Rossmann-fold domains"/>
    <property type="match status" value="1"/>
</dbReference>
<dbReference type="CDD" id="cd05260">
    <property type="entry name" value="GDP_MD_SDR_e"/>
    <property type="match status" value="1"/>
</dbReference>
<organism evidence="7 8">
    <name type="scientific">Fibrivirga algicola</name>
    <dbReference type="NCBI Taxonomy" id="2950420"/>
    <lineage>
        <taxon>Bacteria</taxon>
        <taxon>Pseudomonadati</taxon>
        <taxon>Bacteroidota</taxon>
        <taxon>Cytophagia</taxon>
        <taxon>Cytophagales</taxon>
        <taxon>Spirosomataceae</taxon>
        <taxon>Fibrivirga</taxon>
    </lineage>
</organism>
<sequence>MKTALICGVSGQDGAYLAKLLLDKGYTVYGGSRDAQMSSFRNLDRLGIRQDVNVVSVSINDFRSVLQTLQKVRPDEVYNLAGQSSVGLSFEQPVETLESISIGTLNLLESIRFTNQPIRLYNAGSSECFGDTGTLSADESTPFRPRSPYGVAKAAAFWQLANYREAYQLHASTGILFNHESPLRPERFVTQKIVSAACRIANGSPEKLTLGNVDIARDWGWAPDYVEAMWLMLQRDVADDYVIATGKTHTLKDFIATVFDQAGLNYEEHVVSDPQLFRPTDIAEGHAYPAKAKLKLGWAARHTMEEVARMMVDAAMAQTTVPVPAG</sequence>
<reference evidence="7" key="1">
    <citation type="submission" date="2024-05" db="EMBL/GenBank/DDBJ databases">
        <authorList>
            <person name="Jung D.-H."/>
        </authorList>
    </citation>
    <scope>NUCLEOTIDE SEQUENCE</scope>
    <source>
        <strain evidence="7">JA-25</strain>
    </source>
</reference>
<keyword evidence="5" id="KW-0521">NADP</keyword>
<dbReference type="HAMAP" id="MF_00955">
    <property type="entry name" value="GDP_Man_dehydratase"/>
    <property type="match status" value="1"/>
</dbReference>
<comment type="caution">
    <text evidence="5">Lacks conserved residue(s) required for the propagation of feature annotation.</text>
</comment>
<comment type="similarity">
    <text evidence="2 5">Belongs to the NAD(P)-dependent epimerase/dehydratase family. GDP-mannose 4,6-dehydratase subfamily.</text>
</comment>
<keyword evidence="8" id="KW-1185">Reference proteome</keyword>
<dbReference type="Proteomes" id="UP000606008">
    <property type="component" value="Unassembled WGS sequence"/>
</dbReference>
<dbReference type="InterPro" id="IPR036291">
    <property type="entry name" value="NAD(P)-bd_dom_sf"/>
</dbReference>
<proteinExistence type="inferred from homology"/>
<dbReference type="RefSeq" id="WP_166692623.1">
    <property type="nucleotide sequence ID" value="NZ_WAEL01000005.1"/>
</dbReference>
<gene>
    <name evidence="5" type="primary">gmd</name>
    <name evidence="7" type="ORF">F7231_15965</name>
</gene>
<evidence type="ECO:0000256" key="5">
    <source>
        <dbReference type="HAMAP-Rule" id="MF_00955"/>
    </source>
</evidence>
<evidence type="ECO:0000256" key="4">
    <source>
        <dbReference type="ARBA" id="ARBA00023239"/>
    </source>
</evidence>
<comment type="caution">
    <text evidence="7">The sequence shown here is derived from an EMBL/GenBank/DDBJ whole genome shotgun (WGS) entry which is preliminary data.</text>
</comment>
<dbReference type="PANTHER" id="PTHR43715:SF1">
    <property type="entry name" value="GDP-MANNOSE 4,6 DEHYDRATASE"/>
    <property type="match status" value="1"/>
</dbReference>
<evidence type="ECO:0000313" key="8">
    <source>
        <dbReference type="Proteomes" id="UP000606008"/>
    </source>
</evidence>
<comment type="catalytic activity">
    <reaction evidence="5">
        <text>GDP-alpha-D-mannose = GDP-4-dehydro-alpha-D-rhamnose + H2O</text>
        <dbReference type="Rhea" id="RHEA:23820"/>
        <dbReference type="ChEBI" id="CHEBI:15377"/>
        <dbReference type="ChEBI" id="CHEBI:57527"/>
        <dbReference type="ChEBI" id="CHEBI:57964"/>
        <dbReference type="EC" id="4.2.1.47"/>
    </reaction>
</comment>
<comment type="cofactor">
    <cofactor evidence="1 5">
        <name>NADP(+)</name>
        <dbReference type="ChEBI" id="CHEBI:58349"/>
    </cofactor>
</comment>
<protein>
    <recommendedName>
        <fullName evidence="3 5">GDP-mannose 4,6-dehydratase</fullName>
        <ecNumber evidence="3 5">4.2.1.47</ecNumber>
    </recommendedName>
    <alternativeName>
        <fullName evidence="5">GDP-D-mannose dehydratase</fullName>
    </alternativeName>
</protein>
<dbReference type="Gene3D" id="3.90.25.10">
    <property type="entry name" value="UDP-galactose 4-epimerase, domain 1"/>
    <property type="match status" value="1"/>
</dbReference>
<dbReference type="Pfam" id="PF16363">
    <property type="entry name" value="GDP_Man_Dehyd"/>
    <property type="match status" value="1"/>
</dbReference>
<dbReference type="EMBL" id="WAEL01000005">
    <property type="protein sequence ID" value="NID11669.1"/>
    <property type="molecule type" value="Genomic_DNA"/>
</dbReference>
<evidence type="ECO:0000256" key="1">
    <source>
        <dbReference type="ARBA" id="ARBA00001937"/>
    </source>
</evidence>
<name>A0ABX0QNG2_9BACT</name>
<dbReference type="EC" id="4.2.1.47" evidence="3 5"/>
<feature type="domain" description="NAD(P)-binding" evidence="6">
    <location>
        <begin position="5"/>
        <end position="311"/>
    </location>
</feature>
<evidence type="ECO:0000313" key="7">
    <source>
        <dbReference type="EMBL" id="NID11669.1"/>
    </source>
</evidence>
<dbReference type="PANTHER" id="PTHR43715">
    <property type="entry name" value="GDP-MANNOSE 4,6-DEHYDRATASE"/>
    <property type="match status" value="1"/>
</dbReference>
<dbReference type="InterPro" id="IPR006368">
    <property type="entry name" value="GDP_Man_deHydtase"/>
</dbReference>
<evidence type="ECO:0000259" key="6">
    <source>
        <dbReference type="Pfam" id="PF16363"/>
    </source>
</evidence>
<accession>A0ABX0QNG2</accession>
<evidence type="ECO:0000256" key="2">
    <source>
        <dbReference type="ARBA" id="ARBA00009263"/>
    </source>
</evidence>